<evidence type="ECO:0008006" key="4">
    <source>
        <dbReference type="Google" id="ProtNLM"/>
    </source>
</evidence>
<dbReference type="EMBL" id="AVOT02000445">
    <property type="protein sequence ID" value="MBW0462902.1"/>
    <property type="molecule type" value="Genomic_DNA"/>
</dbReference>
<protein>
    <recommendedName>
        <fullName evidence="4">Retrotransposon gag domain-containing protein</fullName>
    </recommendedName>
</protein>
<sequence>MPVQHSPPERQIRAQAVLTPTPRDSLDETPAVPQLRAHWEEDQSIWHFPGISKTTLKVPGKDDAEEDKKCVEEEESDSTEATPTPVRESQGTGRPNLAHSNQSEPSLLAIMKQMTHIMANIQSASSSEASIPPASKTPSMKEPDCFCQDETMTKMGEKWIEPYLPNLNNQYPAYLLNNWDLFQSQLFTLSGNLNEVRKAEAELDGLRMKEGGHVSLYISDLRSLVSRIGYWFERACIHHFRKGFPSRILDQFASNP</sequence>
<dbReference type="Proteomes" id="UP000765509">
    <property type="component" value="Unassembled WGS sequence"/>
</dbReference>
<proteinExistence type="predicted"/>
<feature type="compositionally biased region" description="Basic and acidic residues" evidence="1">
    <location>
        <begin position="59"/>
        <end position="71"/>
    </location>
</feature>
<feature type="compositionally biased region" description="Polar residues" evidence="1">
    <location>
        <begin position="79"/>
        <end position="102"/>
    </location>
</feature>
<evidence type="ECO:0000313" key="3">
    <source>
        <dbReference type="Proteomes" id="UP000765509"/>
    </source>
</evidence>
<evidence type="ECO:0000256" key="1">
    <source>
        <dbReference type="SAM" id="MobiDB-lite"/>
    </source>
</evidence>
<feature type="region of interest" description="Disordered" evidence="1">
    <location>
        <begin position="43"/>
        <end position="102"/>
    </location>
</feature>
<name>A0A9Q3BD45_9BASI</name>
<keyword evidence="3" id="KW-1185">Reference proteome</keyword>
<feature type="region of interest" description="Disordered" evidence="1">
    <location>
        <begin position="122"/>
        <end position="143"/>
    </location>
</feature>
<dbReference type="AlphaFoldDB" id="A0A9Q3BD45"/>
<feature type="compositionally biased region" description="Low complexity" evidence="1">
    <location>
        <begin position="123"/>
        <end position="134"/>
    </location>
</feature>
<dbReference type="OrthoDB" id="2447685at2759"/>
<feature type="region of interest" description="Disordered" evidence="1">
    <location>
        <begin position="1"/>
        <end position="29"/>
    </location>
</feature>
<comment type="caution">
    <text evidence="2">The sequence shown here is derived from an EMBL/GenBank/DDBJ whole genome shotgun (WGS) entry which is preliminary data.</text>
</comment>
<organism evidence="2 3">
    <name type="scientific">Austropuccinia psidii MF-1</name>
    <dbReference type="NCBI Taxonomy" id="1389203"/>
    <lineage>
        <taxon>Eukaryota</taxon>
        <taxon>Fungi</taxon>
        <taxon>Dikarya</taxon>
        <taxon>Basidiomycota</taxon>
        <taxon>Pucciniomycotina</taxon>
        <taxon>Pucciniomycetes</taxon>
        <taxon>Pucciniales</taxon>
        <taxon>Sphaerophragmiaceae</taxon>
        <taxon>Austropuccinia</taxon>
    </lineage>
</organism>
<evidence type="ECO:0000313" key="2">
    <source>
        <dbReference type="EMBL" id="MBW0462902.1"/>
    </source>
</evidence>
<accession>A0A9Q3BD45</accession>
<reference evidence="2" key="1">
    <citation type="submission" date="2021-03" db="EMBL/GenBank/DDBJ databases">
        <title>Draft genome sequence of rust myrtle Austropuccinia psidii MF-1, a brazilian biotype.</title>
        <authorList>
            <person name="Quecine M.C."/>
            <person name="Pachon D.M.R."/>
            <person name="Bonatelli M.L."/>
            <person name="Correr F.H."/>
            <person name="Franceschini L.M."/>
            <person name="Leite T.F."/>
            <person name="Margarido G.R.A."/>
            <person name="Almeida C.A."/>
            <person name="Ferrarezi J.A."/>
            <person name="Labate C.A."/>
        </authorList>
    </citation>
    <scope>NUCLEOTIDE SEQUENCE</scope>
    <source>
        <strain evidence="2">MF-1</strain>
    </source>
</reference>
<gene>
    <name evidence="2" type="ORF">O181_002617</name>
</gene>